<dbReference type="FunFam" id="1.10.510.10:FF:000006">
    <property type="entry name" value="Serine/threonine-protein kinase WNK1 isoform 2"/>
    <property type="match status" value="1"/>
</dbReference>
<feature type="compositionally biased region" description="Pro residues" evidence="19">
    <location>
        <begin position="884"/>
        <end position="900"/>
    </location>
</feature>
<dbReference type="Gene3D" id="1.10.510.10">
    <property type="entry name" value="Transferase(Phosphotransferase) domain 1"/>
    <property type="match status" value="1"/>
</dbReference>
<dbReference type="InterPro" id="IPR024678">
    <property type="entry name" value="Kinase_OSR1/WNK_CCT"/>
</dbReference>
<feature type="region of interest" description="Disordered" evidence="19">
    <location>
        <begin position="570"/>
        <end position="624"/>
    </location>
</feature>
<evidence type="ECO:0000313" key="22">
    <source>
        <dbReference type="Proteomes" id="UP000314985"/>
    </source>
</evidence>
<dbReference type="FunFam" id="3.10.20.90:FF:000007">
    <property type="entry name" value="Serine/threonine-protein kinase WNK1 isoform 1"/>
    <property type="match status" value="1"/>
</dbReference>
<evidence type="ECO:0000256" key="4">
    <source>
        <dbReference type="ARBA" id="ARBA00022427"/>
    </source>
</evidence>
<feature type="compositionally biased region" description="Basic residues" evidence="19">
    <location>
        <begin position="600"/>
        <end position="617"/>
    </location>
</feature>
<evidence type="ECO:0000256" key="19">
    <source>
        <dbReference type="SAM" id="MobiDB-lite"/>
    </source>
</evidence>
<evidence type="ECO:0000256" key="15">
    <source>
        <dbReference type="ARBA" id="ARBA00048679"/>
    </source>
</evidence>
<feature type="compositionally biased region" description="Pro residues" evidence="19">
    <location>
        <begin position="78"/>
        <end position="87"/>
    </location>
</feature>
<dbReference type="EC" id="2.7.11.1" evidence="3"/>
<evidence type="ECO:0000256" key="12">
    <source>
        <dbReference type="ARBA" id="ARBA00022843"/>
    </source>
</evidence>
<evidence type="ECO:0000256" key="2">
    <source>
        <dbReference type="ARBA" id="ARBA00004435"/>
    </source>
</evidence>
<dbReference type="InterPro" id="IPR008271">
    <property type="entry name" value="Ser/Thr_kinase_AS"/>
</dbReference>
<feature type="region of interest" description="Disordered" evidence="19">
    <location>
        <begin position="1093"/>
        <end position="1146"/>
    </location>
</feature>
<dbReference type="InterPro" id="IPR050588">
    <property type="entry name" value="WNK_Ser-Thr_kinase"/>
</dbReference>
<evidence type="ECO:0000256" key="16">
    <source>
        <dbReference type="ARBA" id="ARBA00071798"/>
    </source>
</evidence>
<feature type="compositionally biased region" description="Basic and acidic residues" evidence="19">
    <location>
        <begin position="992"/>
        <end position="1004"/>
    </location>
</feature>
<evidence type="ECO:0000313" key="21">
    <source>
        <dbReference type="Ensembl" id="ENSSSCP00070020461.1"/>
    </source>
</evidence>
<comment type="catalytic activity">
    <reaction evidence="14">
        <text>L-threonyl-[protein] + ATP = O-phospho-L-threonyl-[protein] + ADP + H(+)</text>
        <dbReference type="Rhea" id="RHEA:46608"/>
        <dbReference type="Rhea" id="RHEA-COMP:11060"/>
        <dbReference type="Rhea" id="RHEA-COMP:11605"/>
        <dbReference type="ChEBI" id="CHEBI:15378"/>
        <dbReference type="ChEBI" id="CHEBI:30013"/>
        <dbReference type="ChEBI" id="CHEBI:30616"/>
        <dbReference type="ChEBI" id="CHEBI:61977"/>
        <dbReference type="ChEBI" id="CHEBI:456216"/>
        <dbReference type="EC" id="2.7.11.1"/>
    </reaction>
</comment>
<dbReference type="Pfam" id="PF00069">
    <property type="entry name" value="Pkinase"/>
    <property type="match status" value="1"/>
</dbReference>
<comment type="subcellular location">
    <subcellularLocation>
        <location evidence="2">Cell junction</location>
        <location evidence="2">Tight junction</location>
    </subcellularLocation>
</comment>
<reference evidence="21" key="2">
    <citation type="submission" date="2025-08" db="UniProtKB">
        <authorList>
            <consortium name="Ensembl"/>
        </authorList>
    </citation>
    <scope>IDENTIFICATION</scope>
</reference>
<keyword evidence="11" id="KW-0067">ATP-binding</keyword>
<reference evidence="21 22" key="1">
    <citation type="submission" date="2017-08" db="EMBL/GenBank/DDBJ databases">
        <title>USMARCv1.0.</title>
        <authorList>
            <person name="Hannum G.I."/>
            <person name="Koren S."/>
            <person name="Schroeder S.G."/>
            <person name="Chin S.C."/>
            <person name="Nonneman D.J."/>
            <person name="Becker S.A."/>
            <person name="Rosen B.D."/>
            <person name="Bickhart D.M."/>
            <person name="Putnam N.H."/>
            <person name="Green R.E."/>
            <person name="Tuggle C.K."/>
            <person name="Liu H."/>
            <person name="Rohrer G.A."/>
            <person name="Warr A."/>
            <person name="Hall R."/>
            <person name="Kim K."/>
            <person name="Hume D.A."/>
            <person name="Talbot R."/>
            <person name="Chow W."/>
            <person name="Howe K."/>
            <person name="Schwartz A.S."/>
            <person name="Watson M."/>
            <person name="Archibald A.L."/>
            <person name="Phillippy A.M."/>
            <person name="Smith T.P.L."/>
        </authorList>
    </citation>
    <scope>NUCLEOTIDE SEQUENCE [LARGE SCALE GENOMIC DNA]</scope>
</reference>
<feature type="compositionally biased region" description="Basic residues" evidence="19">
    <location>
        <begin position="141"/>
        <end position="162"/>
    </location>
</feature>
<feature type="region of interest" description="Disordered" evidence="19">
    <location>
        <begin position="1"/>
        <end position="109"/>
    </location>
</feature>
<sequence length="1264" mass="136411">MLAPPAPEAAVPMLQSEADLALRPSPPLAAAGPPRLGPPPRRARRFSGKAEPRPRSSRISRRSSVDLGLLSSWSQPASPVPEPPDPPDSAGSGPPRNPPPGSEEPPEGTWTAGVQVKAADPVSPELAGSTGALGSRESQRIPRRRPGSGGGSRRKRRTWRPRLWQRPRTVDTSSLTSRLDVARSRRCIEGWTPTPQWRWPGVSCRYLRRFREMKPRVLQRWSRQILRGLHFLHSRVPPILHRDLKCDNVFITGPTGSVKIGDLGLATLKRASFAKSVIGTPEFMAPEMYEEKYDEAVDVYAFGMCMLEMATSEYPYSECQNAAQIYRKVTSGTKPNSFYKVKMPEVKEIIEGCIRTDKNERFTIQDLLAHAFFREERGVHVELAEEDDGEKPGLKLWLRMEDARRGGRPRDNQAIEFLFQLGRDAAEEVAQEMVALGLVCEADYQPVARAVRERVAAIQRKREKLRKARELEALPPAPGPPPAAVPVTPGPSSVFPPEPEEPEADQHQSFLFRHASYSSTTSDCETDGYLSSSGFLDASDPALQPPKGVPSSPAESHLRLPSAFALSIPRSGPGSDFSPGDSYASDAASGLSDMGEGMGRMRRPPGRNLRRRPRSRLRVTSVSDQNDRVVECQLQTHNSKMVTFRFDLDGDSPEEIAAAMVYNEFILPSERAGFLSRIREIIQRVETLLKRDTGPVETAEDPLGPQEPASLSALPGSLADPSSELQTSSSPEQRSWAAFSTSPSSPGTPLSPGALFSPGTPVFPSPIFPITSPPCHASPSSFSRITSQVSPNLSPHTPSSPLAFSASAPQFPVPSSQFPQSSLLPSCSQVTLAPPSFPPCPSASPLPSTTAAPLLSLASAFSLAVMTVAQSLLSPSPGLLSQSPPAPSSPLPSLPAPTPLAPCGQERPSALTAEMENEASPNPGRPLLGEARLAPISEEGKPQLVGRFQVTSSKEPAEPLLQQPTSGSLKPPTPQLTSESSDTEDSAGGGPEAREALAESDRAAEGLGAGAEEEGDDGKEPRVGGSPPPLSHPSPVWMNYSYSSLCLSSEESESSGEDEEFWAELQSLRQKHLSEVEALQTLQKQEIEDLYSRLGKQPPPGIVAPAAMLSSRQRRLSKGSFPTSRRNSLQRSEPLGPGETAVAQPPSFSSPLLSNLFFFSRPWGSALGLGGLAPLPTWPPPSLSALPPHPAPRHHAKELPEWQQHRLPGAAGKQGGDIRRGCWQDVTSEQKPCVSPTPGPTMELVLSESADQHNSARKTLALRE</sequence>
<feature type="region of interest" description="Disordered" evidence="19">
    <location>
        <begin position="1228"/>
        <end position="1264"/>
    </location>
</feature>
<evidence type="ECO:0000256" key="3">
    <source>
        <dbReference type="ARBA" id="ARBA00012513"/>
    </source>
</evidence>
<keyword evidence="13" id="KW-0965">Cell junction</keyword>
<feature type="region of interest" description="Disordered" evidence="19">
    <location>
        <begin position="537"/>
        <end position="556"/>
    </location>
</feature>
<feature type="compositionally biased region" description="Polar residues" evidence="19">
    <location>
        <begin position="779"/>
        <end position="797"/>
    </location>
</feature>
<keyword evidence="5" id="KW-1017">Isopeptide bond</keyword>
<feature type="region of interest" description="Disordered" evidence="19">
    <location>
        <begin position="470"/>
        <end position="506"/>
    </location>
</feature>
<dbReference type="SMART" id="SM00220">
    <property type="entry name" value="S_TKc"/>
    <property type="match status" value="1"/>
</dbReference>
<evidence type="ECO:0000256" key="18">
    <source>
        <dbReference type="ARBA" id="ARBA00083535"/>
    </source>
</evidence>
<feature type="compositionally biased region" description="Pro residues" evidence="19">
    <location>
        <begin position="475"/>
        <end position="484"/>
    </location>
</feature>
<dbReference type="PROSITE" id="PS50011">
    <property type="entry name" value="PROTEIN_KINASE_DOM"/>
    <property type="match status" value="1"/>
</dbReference>
<feature type="region of interest" description="Disordered" evidence="19">
    <location>
        <begin position="876"/>
        <end position="1037"/>
    </location>
</feature>
<feature type="compositionally biased region" description="Low complexity" evidence="19">
    <location>
        <begin position="740"/>
        <end position="753"/>
    </location>
</feature>
<dbReference type="GO" id="GO:0004674">
    <property type="term" value="F:protein serine/threonine kinase activity"/>
    <property type="evidence" value="ECO:0007669"/>
    <property type="project" value="UniProtKB-KW"/>
</dbReference>
<feature type="region of interest" description="Disordered" evidence="19">
    <location>
        <begin position="779"/>
        <end position="801"/>
    </location>
</feature>
<evidence type="ECO:0000256" key="10">
    <source>
        <dbReference type="ARBA" id="ARBA00022777"/>
    </source>
</evidence>
<evidence type="ECO:0000256" key="17">
    <source>
        <dbReference type="ARBA" id="ARBA00080936"/>
    </source>
</evidence>
<keyword evidence="7" id="KW-0597">Phosphoprotein</keyword>
<dbReference type="PROSITE" id="PS00108">
    <property type="entry name" value="PROTEIN_KINASE_ST"/>
    <property type="match status" value="1"/>
</dbReference>
<feature type="compositionally biased region" description="Polar residues" evidence="19">
    <location>
        <begin position="723"/>
        <end position="733"/>
    </location>
</feature>
<evidence type="ECO:0000256" key="11">
    <source>
        <dbReference type="ARBA" id="ARBA00022840"/>
    </source>
</evidence>
<evidence type="ECO:0000256" key="14">
    <source>
        <dbReference type="ARBA" id="ARBA00047899"/>
    </source>
</evidence>
<dbReference type="InterPro" id="IPR056865">
    <property type="entry name" value="CCTL2_WNK"/>
</dbReference>
<evidence type="ECO:0000256" key="7">
    <source>
        <dbReference type="ARBA" id="ARBA00022553"/>
    </source>
</evidence>
<feature type="region of interest" description="Disordered" evidence="19">
    <location>
        <begin position="693"/>
        <end position="755"/>
    </location>
</feature>
<evidence type="ECO:0000256" key="13">
    <source>
        <dbReference type="ARBA" id="ARBA00022949"/>
    </source>
</evidence>
<feature type="region of interest" description="Disordered" evidence="19">
    <location>
        <begin position="122"/>
        <end position="162"/>
    </location>
</feature>
<comment type="cofactor">
    <cofactor evidence="1">
        <name>Mg(2+)</name>
        <dbReference type="ChEBI" id="CHEBI:18420"/>
    </cofactor>
</comment>
<dbReference type="FunFam" id="3.10.20.90:FF:000127">
    <property type="entry name" value="serine/threonine-protein kinase WNK4 isoform X1"/>
    <property type="match status" value="1"/>
</dbReference>
<dbReference type="Ensembl" id="ENSSSCT00070024715.1">
    <property type="protein sequence ID" value="ENSSSCP00070020461.1"/>
    <property type="gene ID" value="ENSSSCG00070012660.1"/>
</dbReference>
<organism evidence="21 22">
    <name type="scientific">Sus scrofa</name>
    <name type="common">Pig</name>
    <dbReference type="NCBI Taxonomy" id="9823"/>
    <lineage>
        <taxon>Eukaryota</taxon>
        <taxon>Metazoa</taxon>
        <taxon>Chordata</taxon>
        <taxon>Craniata</taxon>
        <taxon>Vertebrata</taxon>
        <taxon>Euteleostomi</taxon>
        <taxon>Mammalia</taxon>
        <taxon>Eutheria</taxon>
        <taxon>Laurasiatheria</taxon>
        <taxon>Artiodactyla</taxon>
        <taxon>Suina</taxon>
        <taxon>Suidae</taxon>
        <taxon>Sus</taxon>
    </lineage>
</organism>
<keyword evidence="9" id="KW-0547">Nucleotide-binding</keyword>
<keyword evidence="4" id="KW-0796">Tight junction</keyword>
<evidence type="ECO:0000256" key="6">
    <source>
        <dbReference type="ARBA" id="ARBA00022527"/>
    </source>
</evidence>
<keyword evidence="12" id="KW-0832">Ubl conjugation</keyword>
<dbReference type="Pfam" id="PF12202">
    <property type="entry name" value="OSR1_C"/>
    <property type="match status" value="1"/>
</dbReference>
<dbReference type="Pfam" id="PF24889">
    <property type="entry name" value="CCTL2_WNK"/>
    <property type="match status" value="1"/>
</dbReference>
<evidence type="ECO:0000259" key="20">
    <source>
        <dbReference type="PROSITE" id="PS50011"/>
    </source>
</evidence>
<feature type="compositionally biased region" description="Low complexity" evidence="19">
    <location>
        <begin position="571"/>
        <end position="582"/>
    </location>
</feature>
<dbReference type="Gene3D" id="3.10.20.90">
    <property type="entry name" value="Phosphatidylinositol 3-kinase Catalytic Subunit, Chain A, domain 1"/>
    <property type="match status" value="2"/>
</dbReference>
<name>A0A4X1TT94_PIG</name>
<evidence type="ECO:0000256" key="9">
    <source>
        <dbReference type="ARBA" id="ARBA00022741"/>
    </source>
</evidence>
<evidence type="ECO:0000256" key="5">
    <source>
        <dbReference type="ARBA" id="ARBA00022499"/>
    </source>
</evidence>
<dbReference type="PANTHER" id="PTHR13902">
    <property type="entry name" value="SERINE/THREONINE-PROTEIN KINASE WNK WITH NO LYSINE -RELATED"/>
    <property type="match status" value="1"/>
</dbReference>
<evidence type="ECO:0000256" key="1">
    <source>
        <dbReference type="ARBA" id="ARBA00001946"/>
    </source>
</evidence>
<dbReference type="GO" id="GO:0005923">
    <property type="term" value="C:bicellular tight junction"/>
    <property type="evidence" value="ECO:0007669"/>
    <property type="project" value="UniProtKB-SubCell"/>
</dbReference>
<keyword evidence="8" id="KW-0808">Transferase</keyword>
<dbReference type="SUPFAM" id="SSF56112">
    <property type="entry name" value="Protein kinase-like (PK-like)"/>
    <property type="match status" value="1"/>
</dbReference>
<proteinExistence type="predicted"/>
<comment type="catalytic activity">
    <reaction evidence="15">
        <text>L-seryl-[protein] + ATP = O-phospho-L-seryl-[protein] + ADP + H(+)</text>
        <dbReference type="Rhea" id="RHEA:17989"/>
        <dbReference type="Rhea" id="RHEA-COMP:9863"/>
        <dbReference type="Rhea" id="RHEA-COMP:11604"/>
        <dbReference type="ChEBI" id="CHEBI:15378"/>
        <dbReference type="ChEBI" id="CHEBI:29999"/>
        <dbReference type="ChEBI" id="CHEBI:30616"/>
        <dbReference type="ChEBI" id="CHEBI:83421"/>
        <dbReference type="ChEBI" id="CHEBI:456216"/>
        <dbReference type="EC" id="2.7.11.1"/>
    </reaction>
</comment>
<dbReference type="InterPro" id="IPR000719">
    <property type="entry name" value="Prot_kinase_dom"/>
</dbReference>
<evidence type="ECO:0000256" key="8">
    <source>
        <dbReference type="ARBA" id="ARBA00022679"/>
    </source>
</evidence>
<protein>
    <recommendedName>
        <fullName evidence="16">Serine/threonine-protein kinase WNK4</fullName>
        <ecNumber evidence="3">2.7.11.1</ecNumber>
    </recommendedName>
    <alternativeName>
        <fullName evidence="17">Protein kinase lysine-deficient 4</fullName>
    </alternativeName>
    <alternativeName>
        <fullName evidence="18">Protein kinase with no lysine 4</fullName>
    </alternativeName>
</protein>
<feature type="compositionally biased region" description="Polar residues" evidence="19">
    <location>
        <begin position="1120"/>
        <end position="1131"/>
    </location>
</feature>
<dbReference type="GO" id="GO:0005524">
    <property type="term" value="F:ATP binding"/>
    <property type="evidence" value="ECO:0007669"/>
    <property type="project" value="UniProtKB-KW"/>
</dbReference>
<dbReference type="Proteomes" id="UP000314985">
    <property type="component" value="Chromosome 12"/>
</dbReference>
<dbReference type="InterPro" id="IPR011009">
    <property type="entry name" value="Kinase-like_dom_sf"/>
</dbReference>
<feature type="domain" description="Protein kinase" evidence="20">
    <location>
        <begin position="101"/>
        <end position="373"/>
    </location>
</feature>
<accession>A0A4X1TT94</accession>
<dbReference type="AlphaFoldDB" id="A0A4X1TT94"/>
<keyword evidence="10" id="KW-0418">Kinase</keyword>
<keyword evidence="6" id="KW-0723">Serine/threonine-protein kinase</keyword>